<dbReference type="GO" id="GO:0016020">
    <property type="term" value="C:membrane"/>
    <property type="evidence" value="ECO:0007669"/>
    <property type="project" value="InterPro"/>
</dbReference>
<dbReference type="AlphaFoldDB" id="A0A4Q7IT06"/>
<feature type="transmembrane region" description="Helical" evidence="1">
    <location>
        <begin position="223"/>
        <end position="241"/>
    </location>
</feature>
<evidence type="ECO:0000313" key="2">
    <source>
        <dbReference type="EMBL" id="RZQ54799.1"/>
    </source>
</evidence>
<organism evidence="2 3">
    <name type="scientific">Pseudoalteromonas phenolica</name>
    <dbReference type="NCBI Taxonomy" id="161398"/>
    <lineage>
        <taxon>Bacteria</taxon>
        <taxon>Pseudomonadati</taxon>
        <taxon>Pseudomonadota</taxon>
        <taxon>Gammaproteobacteria</taxon>
        <taxon>Alteromonadales</taxon>
        <taxon>Pseudoalteromonadaceae</taxon>
        <taxon>Pseudoalteromonas</taxon>
    </lineage>
</organism>
<dbReference type="Pfam" id="PF14102">
    <property type="entry name" value="Caps_synth_CapC"/>
    <property type="match status" value="2"/>
</dbReference>
<feature type="transmembrane region" description="Helical" evidence="1">
    <location>
        <begin position="95"/>
        <end position="115"/>
    </location>
</feature>
<dbReference type="EMBL" id="PPSX01000009">
    <property type="protein sequence ID" value="RZQ54799.1"/>
    <property type="molecule type" value="Genomic_DNA"/>
</dbReference>
<evidence type="ECO:0008006" key="4">
    <source>
        <dbReference type="Google" id="ProtNLM"/>
    </source>
</evidence>
<dbReference type="GO" id="GO:0045227">
    <property type="term" value="P:capsule polysaccharide biosynthetic process"/>
    <property type="evidence" value="ECO:0007669"/>
    <property type="project" value="InterPro"/>
</dbReference>
<evidence type="ECO:0000256" key="1">
    <source>
        <dbReference type="SAM" id="Phobius"/>
    </source>
</evidence>
<accession>A0A4Q7IT06</accession>
<feature type="transmembrane region" description="Helical" evidence="1">
    <location>
        <begin position="196"/>
        <end position="216"/>
    </location>
</feature>
<dbReference type="RefSeq" id="WP_130253962.1">
    <property type="nucleotide sequence ID" value="NZ_PPSX01000009.1"/>
</dbReference>
<feature type="transmembrane region" description="Helical" evidence="1">
    <location>
        <begin position="135"/>
        <end position="159"/>
    </location>
</feature>
<feature type="transmembrane region" description="Helical" evidence="1">
    <location>
        <begin position="338"/>
        <end position="363"/>
    </location>
</feature>
<keyword evidence="1" id="KW-1133">Transmembrane helix</keyword>
<keyword evidence="1" id="KW-0472">Membrane</keyword>
<keyword evidence="1" id="KW-0812">Transmembrane</keyword>
<comment type="caution">
    <text evidence="2">The sequence shown here is derived from an EMBL/GenBank/DDBJ whole genome shotgun (WGS) entry which is preliminary data.</text>
</comment>
<feature type="transmembrane region" description="Helical" evidence="1">
    <location>
        <begin position="310"/>
        <end position="326"/>
    </location>
</feature>
<feature type="transmembrane region" description="Helical" evidence="1">
    <location>
        <begin position="12"/>
        <end position="36"/>
    </location>
</feature>
<dbReference type="Proteomes" id="UP000291338">
    <property type="component" value="Unassembled WGS sequence"/>
</dbReference>
<gene>
    <name evidence="2" type="ORF">C1E23_01965</name>
</gene>
<feature type="transmembrane region" description="Helical" evidence="1">
    <location>
        <begin position="171"/>
        <end position="190"/>
    </location>
</feature>
<protein>
    <recommendedName>
        <fullName evidence="4">Capsule biosynthesis CapC</fullName>
    </recommendedName>
</protein>
<proteinExistence type="predicted"/>
<feature type="transmembrane region" description="Helical" evidence="1">
    <location>
        <begin position="48"/>
        <end position="74"/>
    </location>
</feature>
<feature type="transmembrane region" description="Helical" evidence="1">
    <location>
        <begin position="279"/>
        <end position="298"/>
    </location>
</feature>
<sequence length="1036" mass="116722">MEWALSVFPAGSGLGQSVITTVWVGIAVVCFLNLRFGFPLTGLVVPGYLVPLLIVSPTSAVVIIIESFVVYFIMKLSAQTIMERFGYAEMFGRDRFFAIILISILVRVVMDTLFWPLVANLLGSWDITFNYSTQLYSLGLIIIALAANVMWNGGFNYGLKVTLIQLTVSYILVRYILMPFTNFSIANLAIMYEDVAISIIAAPKAYIILVITAFIASRANLKYGWEFNGIMLPALLALQLMQPSKLLTSFIETAVILIMGTLILQYTRLKNANFEGARLLLFFFNIGFIYKLCLNYFIINYYPSLKVTDTFAFGYMLSTLLALKIYQKNALGLIIRATFQTSVIGGFAAIFIGFIIMFVPSLFTTNQIKSLQSYTEIQDLSQQLSEYKSYLYTDKKNKVEISQYQETQNLQSFRAAINILNRNRNDFDNIAKAQSLLLKLNFSLRQDEQYIYIQDTNKYGIRGLFVVNKQTSSNLVLTVPHPSTERIATDSSVLLMNYLNATALALGTQSTLSFSADNNSQQSKYYWAFMQALETEDIMQLRSVNTRTNSVLNTGPFGAIGQFWIFNRLPDAINQSELSEVLGFSQSNFGLLSEQSLPDPAFRGQLLETFIDTSAYTSLLSKVALSEQLNQTPIRQMTSTLEDEISEFTPKITAKGSQHFQSLSDNEAALWEFEILRPLYTLSDDLVGDEVNMNVLNELNKINNIARMVGYQLTLLNTPRGRYIKISPLDDIQYYQLGQGLYFLRLDPTNLLNVQVPRPLFESNTIQFASKLYQKTNAKMLLIAGAHPFASEQANVMAAANVQTLFNIVHQSALRHYQHQGILNLQIRSHSAPSHIRPSALAFQYTQPQPRHKQSLEVVRVALQELGVEHQIVLGQTATRGLELGTSPQTGYQIFSPISELATLWLASDFKQHFSISKDALLQRLLAISKQPVLIGTNISALSPQDWQQLTADQISSFENITENYALSHHLPFIKSLCEQKFSCTLQATELVHQDELALLIKHNNRIALIYLPKRNQLVDLNKFSEIMIGSENVFN</sequence>
<reference evidence="2 3" key="1">
    <citation type="submission" date="2018-01" db="EMBL/GenBank/DDBJ databases">
        <title>Co-occurrence of chitin degradation, pigmentation and bioactivity in marine Pseudoalteromonas.</title>
        <authorList>
            <person name="Paulsen S."/>
            <person name="Gram L."/>
            <person name="Machado H."/>
        </authorList>
    </citation>
    <scope>NUCLEOTIDE SEQUENCE [LARGE SCALE GENOMIC DNA]</scope>
    <source>
        <strain evidence="2 3">S3898</strain>
    </source>
</reference>
<dbReference type="InterPro" id="IPR008338">
    <property type="entry name" value="Capsule_biosynth_CapC"/>
</dbReference>
<name>A0A4Q7IT06_9GAMM</name>
<feature type="transmembrane region" description="Helical" evidence="1">
    <location>
        <begin position="247"/>
        <end position="267"/>
    </location>
</feature>
<evidence type="ECO:0000313" key="3">
    <source>
        <dbReference type="Proteomes" id="UP000291338"/>
    </source>
</evidence>